<dbReference type="WBParaSite" id="TREG1_140980.1">
    <property type="protein sequence ID" value="TREG1_140980.1"/>
    <property type="gene ID" value="TREG1_140980"/>
</dbReference>
<evidence type="ECO:0000313" key="3">
    <source>
        <dbReference type="WBParaSite" id="TREG1_140980.1"/>
    </source>
</evidence>
<protein>
    <recommendedName>
        <fullName evidence="4">ANF_receptor domain-containing protein</fullName>
    </recommendedName>
</protein>
<evidence type="ECO:0000256" key="1">
    <source>
        <dbReference type="SAM" id="SignalP"/>
    </source>
</evidence>
<name>A0AA85JB41_TRIRE</name>
<feature type="chain" id="PRO_5041726489" description="ANF_receptor domain-containing protein" evidence="1">
    <location>
        <begin position="22"/>
        <end position="203"/>
    </location>
</feature>
<sequence>MKYSAFLLAILSAILTSTCDGNALNIGIIYDNELGISGEALMRRFDELSAKMEYYADYPIRNFSLPSPPALNITVNEFTVGQVCNLIERNVHVIISLTTCSVAQLIESQTSPHRITHVAIPRPACSKDSIDSSALSASTTIWIQPTPEHTSRAIYELSETERAALALLLSDSPTLLVLIIFVTNCSNGYLRNTTAHCQYSRCE</sequence>
<keyword evidence="2" id="KW-1185">Reference proteome</keyword>
<dbReference type="Gene3D" id="3.40.50.2300">
    <property type="match status" value="1"/>
</dbReference>
<dbReference type="AlphaFoldDB" id="A0AA85JB41"/>
<keyword evidence="1" id="KW-0732">Signal</keyword>
<feature type="signal peptide" evidence="1">
    <location>
        <begin position="1"/>
        <end position="21"/>
    </location>
</feature>
<organism evidence="2 3">
    <name type="scientific">Trichobilharzia regenti</name>
    <name type="common">Nasal bird schistosome</name>
    <dbReference type="NCBI Taxonomy" id="157069"/>
    <lineage>
        <taxon>Eukaryota</taxon>
        <taxon>Metazoa</taxon>
        <taxon>Spiralia</taxon>
        <taxon>Lophotrochozoa</taxon>
        <taxon>Platyhelminthes</taxon>
        <taxon>Trematoda</taxon>
        <taxon>Digenea</taxon>
        <taxon>Strigeidida</taxon>
        <taxon>Schistosomatoidea</taxon>
        <taxon>Schistosomatidae</taxon>
        <taxon>Trichobilharzia</taxon>
    </lineage>
</organism>
<reference evidence="3" key="2">
    <citation type="submission" date="2023-11" db="UniProtKB">
        <authorList>
            <consortium name="WormBaseParasite"/>
        </authorList>
    </citation>
    <scope>IDENTIFICATION</scope>
</reference>
<evidence type="ECO:0008006" key="4">
    <source>
        <dbReference type="Google" id="ProtNLM"/>
    </source>
</evidence>
<evidence type="ECO:0000313" key="2">
    <source>
        <dbReference type="Proteomes" id="UP000050795"/>
    </source>
</evidence>
<accession>A0AA85JB41</accession>
<reference evidence="2" key="1">
    <citation type="submission" date="2022-06" db="EMBL/GenBank/DDBJ databases">
        <authorList>
            <person name="Berger JAMES D."/>
            <person name="Berger JAMES D."/>
        </authorList>
    </citation>
    <scope>NUCLEOTIDE SEQUENCE [LARGE SCALE GENOMIC DNA]</scope>
</reference>
<proteinExistence type="predicted"/>
<dbReference type="Proteomes" id="UP000050795">
    <property type="component" value="Unassembled WGS sequence"/>
</dbReference>